<dbReference type="PANTHER" id="PTHR31415">
    <property type="entry name" value="OS05G0367900 PROTEIN"/>
    <property type="match status" value="1"/>
</dbReference>
<feature type="region of interest" description="Disordered" evidence="5">
    <location>
        <begin position="1"/>
        <end position="23"/>
    </location>
</feature>
<dbReference type="Pfam" id="PF03168">
    <property type="entry name" value="LEA_2"/>
    <property type="match status" value="1"/>
</dbReference>
<dbReference type="EMBL" id="JAMYWD010000011">
    <property type="protein sequence ID" value="KAJ4955338.1"/>
    <property type="molecule type" value="Genomic_DNA"/>
</dbReference>
<evidence type="ECO:0000256" key="2">
    <source>
        <dbReference type="ARBA" id="ARBA00022692"/>
    </source>
</evidence>
<sequence length="222" mass="24842">MSEEAEPSSGSEEAQKQGDKMTQEKAMGRYARTHFRRAVWTFLAVLLILAGVAVLIGWLVYRPDKPRFRVIDAAIYDLNTTYPPFISTAMQFTILTRNPNRRVSIYYERLSAFVSYRNQKITAPALLPPLYHKRHSTVVMSPILGGEAVPVSMEVVSGLGMDEAYGVVGFRLVLMGRLRWKPGLFRSGHYRVYVKCDLMVGLKNGVVGKVPLLGTPDCSVDV</sequence>
<name>A0A9Q0JYX9_9MAGN</name>
<dbReference type="PANTHER" id="PTHR31415:SF9">
    <property type="entry name" value="OS05G0367900 PROTEIN"/>
    <property type="match status" value="1"/>
</dbReference>
<evidence type="ECO:0000313" key="9">
    <source>
        <dbReference type="Proteomes" id="UP001141806"/>
    </source>
</evidence>
<feature type="domain" description="Late embryogenesis abundant protein LEA-2 subgroup" evidence="7">
    <location>
        <begin position="95"/>
        <end position="196"/>
    </location>
</feature>
<evidence type="ECO:0000256" key="6">
    <source>
        <dbReference type="SAM" id="Phobius"/>
    </source>
</evidence>
<dbReference type="GO" id="GO:0009506">
    <property type="term" value="C:plasmodesma"/>
    <property type="evidence" value="ECO:0007669"/>
    <property type="project" value="TreeGrafter"/>
</dbReference>
<organism evidence="8 9">
    <name type="scientific">Protea cynaroides</name>
    <dbReference type="NCBI Taxonomy" id="273540"/>
    <lineage>
        <taxon>Eukaryota</taxon>
        <taxon>Viridiplantae</taxon>
        <taxon>Streptophyta</taxon>
        <taxon>Embryophyta</taxon>
        <taxon>Tracheophyta</taxon>
        <taxon>Spermatophyta</taxon>
        <taxon>Magnoliopsida</taxon>
        <taxon>Proteales</taxon>
        <taxon>Proteaceae</taxon>
        <taxon>Protea</taxon>
    </lineage>
</organism>
<evidence type="ECO:0000259" key="7">
    <source>
        <dbReference type="Pfam" id="PF03168"/>
    </source>
</evidence>
<dbReference type="AlphaFoldDB" id="A0A9Q0JYX9"/>
<keyword evidence="9" id="KW-1185">Reference proteome</keyword>
<proteinExistence type="predicted"/>
<dbReference type="Proteomes" id="UP001141806">
    <property type="component" value="Unassembled WGS sequence"/>
</dbReference>
<dbReference type="GO" id="GO:0005886">
    <property type="term" value="C:plasma membrane"/>
    <property type="evidence" value="ECO:0007669"/>
    <property type="project" value="TreeGrafter"/>
</dbReference>
<dbReference type="GO" id="GO:0098542">
    <property type="term" value="P:defense response to other organism"/>
    <property type="evidence" value="ECO:0007669"/>
    <property type="project" value="InterPro"/>
</dbReference>
<dbReference type="InterPro" id="IPR004864">
    <property type="entry name" value="LEA_2"/>
</dbReference>
<feature type="compositionally biased region" description="Basic and acidic residues" evidence="5">
    <location>
        <begin position="13"/>
        <end position="23"/>
    </location>
</feature>
<dbReference type="OrthoDB" id="746161at2759"/>
<feature type="transmembrane region" description="Helical" evidence="6">
    <location>
        <begin position="38"/>
        <end position="61"/>
    </location>
</feature>
<evidence type="ECO:0000256" key="3">
    <source>
        <dbReference type="ARBA" id="ARBA00022989"/>
    </source>
</evidence>
<keyword evidence="3 6" id="KW-1133">Transmembrane helix</keyword>
<comment type="subcellular location">
    <subcellularLocation>
        <location evidence="1">Membrane</location>
        <topology evidence="1">Single-pass membrane protein</topology>
    </subcellularLocation>
</comment>
<keyword evidence="2 6" id="KW-0812">Transmembrane</keyword>
<evidence type="ECO:0000256" key="5">
    <source>
        <dbReference type="SAM" id="MobiDB-lite"/>
    </source>
</evidence>
<gene>
    <name evidence="8" type="ORF">NE237_012121</name>
</gene>
<dbReference type="InterPro" id="IPR044839">
    <property type="entry name" value="NDR1-like"/>
</dbReference>
<reference evidence="8" key="1">
    <citation type="journal article" date="2023" name="Plant J.">
        <title>The genome of the king protea, Protea cynaroides.</title>
        <authorList>
            <person name="Chang J."/>
            <person name="Duong T.A."/>
            <person name="Schoeman C."/>
            <person name="Ma X."/>
            <person name="Roodt D."/>
            <person name="Barker N."/>
            <person name="Li Z."/>
            <person name="Van de Peer Y."/>
            <person name="Mizrachi E."/>
        </authorList>
    </citation>
    <scope>NUCLEOTIDE SEQUENCE</scope>
    <source>
        <tissue evidence="8">Young leaves</tissue>
    </source>
</reference>
<comment type="caution">
    <text evidence="8">The sequence shown here is derived from an EMBL/GenBank/DDBJ whole genome shotgun (WGS) entry which is preliminary data.</text>
</comment>
<evidence type="ECO:0000256" key="1">
    <source>
        <dbReference type="ARBA" id="ARBA00004167"/>
    </source>
</evidence>
<protein>
    <recommendedName>
        <fullName evidence="7">Late embryogenesis abundant protein LEA-2 subgroup domain-containing protein</fullName>
    </recommendedName>
</protein>
<keyword evidence="4 6" id="KW-0472">Membrane</keyword>
<evidence type="ECO:0000313" key="8">
    <source>
        <dbReference type="EMBL" id="KAJ4955338.1"/>
    </source>
</evidence>
<accession>A0A9Q0JYX9</accession>
<evidence type="ECO:0000256" key="4">
    <source>
        <dbReference type="ARBA" id="ARBA00023136"/>
    </source>
</evidence>